<dbReference type="EMBL" id="WIGO01000145">
    <property type="protein sequence ID" value="KAF6826976.1"/>
    <property type="molecule type" value="Genomic_DNA"/>
</dbReference>
<protein>
    <submittedName>
        <fullName evidence="2">Uncharacterized protein</fullName>
    </submittedName>
</protein>
<dbReference type="AlphaFoldDB" id="A0A8H6KA77"/>
<dbReference type="SUPFAM" id="SSF51695">
    <property type="entry name" value="PLC-like phosphodiesterases"/>
    <property type="match status" value="1"/>
</dbReference>
<gene>
    <name evidence="2" type="ORF">CPLU01_09350</name>
</gene>
<name>A0A8H6KA77_9PEZI</name>
<reference evidence="2" key="1">
    <citation type="journal article" date="2020" name="Phytopathology">
        <title>Genome Sequence Resources of Colletotrichum truncatum, C. plurivorum, C. musicola, and C. sojae: Four Species Pathogenic to Soybean (Glycine max).</title>
        <authorList>
            <person name="Rogerio F."/>
            <person name="Boufleur T.R."/>
            <person name="Ciampi-Guillardi M."/>
            <person name="Sukno S.A."/>
            <person name="Thon M.R."/>
            <person name="Massola Junior N.S."/>
            <person name="Baroncelli R."/>
        </authorList>
    </citation>
    <scope>NUCLEOTIDE SEQUENCE</scope>
    <source>
        <strain evidence="2">LFN00145</strain>
    </source>
</reference>
<dbReference type="Gene3D" id="3.20.20.190">
    <property type="entry name" value="Phosphatidylinositol (PI) phosphodiesterase"/>
    <property type="match status" value="1"/>
</dbReference>
<evidence type="ECO:0000313" key="3">
    <source>
        <dbReference type="Proteomes" id="UP000654918"/>
    </source>
</evidence>
<organism evidence="2 3">
    <name type="scientific">Colletotrichum plurivorum</name>
    <dbReference type="NCBI Taxonomy" id="2175906"/>
    <lineage>
        <taxon>Eukaryota</taxon>
        <taxon>Fungi</taxon>
        <taxon>Dikarya</taxon>
        <taxon>Ascomycota</taxon>
        <taxon>Pezizomycotina</taxon>
        <taxon>Sordariomycetes</taxon>
        <taxon>Hypocreomycetidae</taxon>
        <taxon>Glomerellales</taxon>
        <taxon>Glomerellaceae</taxon>
        <taxon>Colletotrichum</taxon>
        <taxon>Colletotrichum orchidearum species complex</taxon>
    </lineage>
</organism>
<sequence length="270" mass="30206">MSNSMSTEPTPRITLSDPRGESGGEVDDGERLTGIFPNARTLPNLPEGFEWATEKKAFCPRNLLKERASAATLTRKRRVKVWGESNSARKIGAIETKQSMLRRCRDNKGSVFCHRGLYEHASGKFENTRGALTNGTNEGFRLHELDAFVPTRLDQAFVAHDVAAGRVSTKEGRWEDYSFHEILRTLLISHNVKDCFIEEPGKPGFASSYKSAQDRVLGVLETFWGDLLGKTGRTVQIDLREEDLAKAIPHYAFHISKDPASSPTARARMR</sequence>
<accession>A0A8H6KA77</accession>
<dbReference type="GO" id="GO:0008081">
    <property type="term" value="F:phosphoric diester hydrolase activity"/>
    <property type="evidence" value="ECO:0007669"/>
    <property type="project" value="InterPro"/>
</dbReference>
<feature type="region of interest" description="Disordered" evidence="1">
    <location>
        <begin position="1"/>
        <end position="32"/>
    </location>
</feature>
<evidence type="ECO:0000256" key="1">
    <source>
        <dbReference type="SAM" id="MobiDB-lite"/>
    </source>
</evidence>
<comment type="caution">
    <text evidence="2">The sequence shown here is derived from an EMBL/GenBank/DDBJ whole genome shotgun (WGS) entry which is preliminary data.</text>
</comment>
<proteinExistence type="predicted"/>
<dbReference type="InterPro" id="IPR017946">
    <property type="entry name" value="PLC-like_Pdiesterase_TIM-brl"/>
</dbReference>
<dbReference type="Proteomes" id="UP000654918">
    <property type="component" value="Unassembled WGS sequence"/>
</dbReference>
<evidence type="ECO:0000313" key="2">
    <source>
        <dbReference type="EMBL" id="KAF6826976.1"/>
    </source>
</evidence>
<dbReference type="GO" id="GO:0006629">
    <property type="term" value="P:lipid metabolic process"/>
    <property type="evidence" value="ECO:0007669"/>
    <property type="project" value="InterPro"/>
</dbReference>
<keyword evidence="3" id="KW-1185">Reference proteome</keyword>